<feature type="compositionally biased region" description="Basic and acidic residues" evidence="1">
    <location>
        <begin position="7"/>
        <end position="17"/>
    </location>
</feature>
<sequence>MRLPSPKIEDQEFEKFVTPEPPTQPAPPTPAWQRIDERPLVQKVKIVEAACDAGIAALRDIMQIMAQHVDSDAAVKFELSSLKKVMEQKKEHPIYIGFLGASGDGKSSKRPGAG</sequence>
<gene>
    <name evidence="2" type="ORF">SCLTRI_LOCUS4018</name>
</gene>
<organism evidence="2 3">
    <name type="scientific">Sclerotinia trifoliorum</name>
    <dbReference type="NCBI Taxonomy" id="28548"/>
    <lineage>
        <taxon>Eukaryota</taxon>
        <taxon>Fungi</taxon>
        <taxon>Dikarya</taxon>
        <taxon>Ascomycota</taxon>
        <taxon>Pezizomycotina</taxon>
        <taxon>Leotiomycetes</taxon>
        <taxon>Helotiales</taxon>
        <taxon>Sclerotiniaceae</taxon>
        <taxon>Sclerotinia</taxon>
    </lineage>
</organism>
<evidence type="ECO:0000313" key="2">
    <source>
        <dbReference type="EMBL" id="CAD6444226.1"/>
    </source>
</evidence>
<keyword evidence="3" id="KW-1185">Reference proteome</keyword>
<comment type="caution">
    <text evidence="2">The sequence shown here is derived from an EMBL/GenBank/DDBJ whole genome shotgun (WGS) entry which is preliminary data.</text>
</comment>
<dbReference type="AlphaFoldDB" id="A0A8H2ZN82"/>
<dbReference type="EMBL" id="CAJHIA010000011">
    <property type="protein sequence ID" value="CAD6444226.1"/>
    <property type="molecule type" value="Genomic_DNA"/>
</dbReference>
<accession>A0A8H2ZN82</accession>
<protein>
    <submittedName>
        <fullName evidence="2">4fe02b83-e15d-404c-94d6-78e4e43a8e7f</fullName>
    </submittedName>
</protein>
<feature type="compositionally biased region" description="Pro residues" evidence="1">
    <location>
        <begin position="19"/>
        <end position="30"/>
    </location>
</feature>
<reference evidence="2" key="1">
    <citation type="submission" date="2020-10" db="EMBL/GenBank/DDBJ databases">
        <authorList>
            <person name="Kusch S."/>
        </authorList>
    </citation>
    <scope>NUCLEOTIDE SEQUENCE</scope>
    <source>
        <strain evidence="2">SwB9</strain>
    </source>
</reference>
<feature type="region of interest" description="Disordered" evidence="1">
    <location>
        <begin position="1"/>
        <end position="35"/>
    </location>
</feature>
<name>A0A8H2ZN82_9HELO</name>
<evidence type="ECO:0000313" key="3">
    <source>
        <dbReference type="Proteomes" id="UP000624404"/>
    </source>
</evidence>
<dbReference type="Proteomes" id="UP000624404">
    <property type="component" value="Unassembled WGS sequence"/>
</dbReference>
<proteinExistence type="predicted"/>
<evidence type="ECO:0000256" key="1">
    <source>
        <dbReference type="SAM" id="MobiDB-lite"/>
    </source>
</evidence>